<dbReference type="Proteomes" id="UP001331515">
    <property type="component" value="Unassembled WGS sequence"/>
</dbReference>
<organism evidence="1 2">
    <name type="scientific">Champsocephalus gunnari</name>
    <name type="common">Mackerel icefish</name>
    <dbReference type="NCBI Taxonomy" id="52237"/>
    <lineage>
        <taxon>Eukaryota</taxon>
        <taxon>Metazoa</taxon>
        <taxon>Chordata</taxon>
        <taxon>Craniata</taxon>
        <taxon>Vertebrata</taxon>
        <taxon>Euteleostomi</taxon>
        <taxon>Actinopterygii</taxon>
        <taxon>Neopterygii</taxon>
        <taxon>Teleostei</taxon>
        <taxon>Neoteleostei</taxon>
        <taxon>Acanthomorphata</taxon>
        <taxon>Eupercaria</taxon>
        <taxon>Perciformes</taxon>
        <taxon>Notothenioidei</taxon>
        <taxon>Channichthyidae</taxon>
        <taxon>Champsocephalus</taxon>
    </lineage>
</organism>
<name>A0AAN8E882_CHAGU</name>
<protein>
    <submittedName>
        <fullName evidence="1">Uncharacterized protein</fullName>
    </submittedName>
</protein>
<dbReference type="PANTHER" id="PTHR31751">
    <property type="entry name" value="SI:CH211-108C17.2-RELATED-RELATED"/>
    <property type="match status" value="1"/>
</dbReference>
<keyword evidence="2" id="KW-1185">Reference proteome</keyword>
<proteinExistence type="predicted"/>
<evidence type="ECO:0000313" key="2">
    <source>
        <dbReference type="Proteomes" id="UP001331515"/>
    </source>
</evidence>
<comment type="caution">
    <text evidence="1">The sequence shown here is derived from an EMBL/GenBank/DDBJ whole genome shotgun (WGS) entry which is preliminary data.</text>
</comment>
<dbReference type="PANTHER" id="PTHR31751:SF42">
    <property type="entry name" value="PROTEIN CBG10204"/>
    <property type="match status" value="1"/>
</dbReference>
<accession>A0AAN8E882</accession>
<dbReference type="AlphaFoldDB" id="A0AAN8E882"/>
<dbReference type="EMBL" id="JAURVH010001513">
    <property type="protein sequence ID" value="KAK5935054.1"/>
    <property type="molecule type" value="Genomic_DNA"/>
</dbReference>
<sequence length="89" mass="9996">MDLTNSKVLDTQLIQSNEVSSSNAMELEGLKRGLQKLNDEGVTIASITTDRHGSVKKYMGEKEPSIEHWFDVWHVAKVIRKKLDGRGIS</sequence>
<evidence type="ECO:0000313" key="1">
    <source>
        <dbReference type="EMBL" id="KAK5935054.1"/>
    </source>
</evidence>
<gene>
    <name evidence="1" type="ORF">CgunFtcFv8_020451</name>
</gene>
<reference evidence="1 2" key="1">
    <citation type="journal article" date="2023" name="Mol. Biol. Evol.">
        <title>Genomics of Secondarily Temperate Adaptation in the Only Non-Antarctic Icefish.</title>
        <authorList>
            <person name="Rivera-Colon A.G."/>
            <person name="Rayamajhi N."/>
            <person name="Minhas B.F."/>
            <person name="Madrigal G."/>
            <person name="Bilyk K.T."/>
            <person name="Yoon V."/>
            <person name="Hune M."/>
            <person name="Gregory S."/>
            <person name="Cheng C.H.C."/>
            <person name="Catchen J.M."/>
        </authorList>
    </citation>
    <scope>NUCLEOTIDE SEQUENCE [LARGE SCALE GENOMIC DNA]</scope>
    <source>
        <tissue evidence="1">White muscle</tissue>
    </source>
</reference>